<organism evidence="1 2">
    <name type="scientific">Bacillus cereus</name>
    <dbReference type="NCBI Taxonomy" id="1396"/>
    <lineage>
        <taxon>Bacteria</taxon>
        <taxon>Bacillati</taxon>
        <taxon>Bacillota</taxon>
        <taxon>Bacilli</taxon>
        <taxon>Bacillales</taxon>
        <taxon>Bacillaceae</taxon>
        <taxon>Bacillus</taxon>
        <taxon>Bacillus cereus group</taxon>
    </lineage>
</organism>
<dbReference type="PANTHER" id="PTHR40039:SF1">
    <property type="entry name" value="PROTEIN DLTD"/>
    <property type="match status" value="1"/>
</dbReference>
<accession>A0A9X9A8T9</accession>
<dbReference type="InterPro" id="IPR006998">
    <property type="entry name" value="DltD"/>
</dbReference>
<name>A0A9X9A8T9_BACCE</name>
<proteinExistence type="predicted"/>
<evidence type="ECO:0000313" key="2">
    <source>
        <dbReference type="Proteomes" id="UP000308444"/>
    </source>
</evidence>
<reference evidence="1 2" key="1">
    <citation type="journal article" date="2019" name="Environ. Microbiol.">
        <title>An active ?-lactamase is a part of an orchestrated cell wall stress resistance network of Bacillus subtilis and related rhizosphere species.</title>
        <authorList>
            <person name="Bucher T."/>
            <person name="Keren-Paz A."/>
            <person name="Hausser J."/>
            <person name="Olender T."/>
            <person name="Cytryn E."/>
            <person name="Kolodkin-Gal I."/>
        </authorList>
    </citation>
    <scope>NUCLEOTIDE SEQUENCE [LARGE SCALE GENOMIC DNA]</scope>
    <source>
        <strain evidence="1 2">I32</strain>
    </source>
</reference>
<comment type="caution">
    <text evidence="1">The sequence shown here is derived from an EMBL/GenBank/DDBJ whole genome shotgun (WGS) entry which is preliminary data.</text>
</comment>
<dbReference type="AlphaFoldDB" id="A0A9X9A8T9"/>
<gene>
    <name evidence="1" type="ORF">FC695_14530</name>
</gene>
<dbReference type="PANTHER" id="PTHR40039">
    <property type="entry name" value="PROTEIN DLTD"/>
    <property type="match status" value="1"/>
</dbReference>
<dbReference type="Proteomes" id="UP000308444">
    <property type="component" value="Unassembled WGS sequence"/>
</dbReference>
<protein>
    <submittedName>
        <fullName evidence="1">D-alanyl-lipoteichoic acid biosynthesis protein DltD</fullName>
    </submittedName>
</protein>
<evidence type="ECO:0000313" key="1">
    <source>
        <dbReference type="EMBL" id="TKJ03263.1"/>
    </source>
</evidence>
<dbReference type="InterPro" id="IPR036514">
    <property type="entry name" value="SGNH_hydro_sf"/>
</dbReference>
<dbReference type="SUPFAM" id="SSF52266">
    <property type="entry name" value="SGNH hydrolase"/>
    <property type="match status" value="1"/>
</dbReference>
<dbReference type="EMBL" id="SZOH01000892">
    <property type="protein sequence ID" value="TKJ03263.1"/>
    <property type="molecule type" value="Genomic_DNA"/>
</dbReference>
<feature type="non-terminal residue" evidence="1">
    <location>
        <position position="1"/>
    </location>
</feature>
<sequence length="89" mass="10617">LDLLKQSGAKPLFISVPVKGPWYDYAGFPKERREAYYKKVHEQIEKAGYPIADFSNHEYDKYFLKDHMHLGWKGWVYIDEAIQQFYKAN</sequence>
<dbReference type="Gene3D" id="3.40.50.1110">
    <property type="entry name" value="SGNH hydrolase"/>
    <property type="match status" value="1"/>
</dbReference>
<dbReference type="Pfam" id="PF04914">
    <property type="entry name" value="DltD"/>
    <property type="match status" value="1"/>
</dbReference>